<proteinExistence type="predicted"/>
<keyword evidence="2" id="KW-0812">Transmembrane</keyword>
<reference evidence="4" key="1">
    <citation type="submission" date="2016-10" db="EMBL/GenBank/DDBJ databases">
        <authorList>
            <person name="de Groot N.N."/>
        </authorList>
    </citation>
    <scope>NUCLEOTIDE SEQUENCE</scope>
</reference>
<gene>
    <name evidence="4" type="ORF">MNB_SV-6-100</name>
</gene>
<accession>A0A1W1BKI8</accession>
<sequence length="391" mass="44443">MFDRDNSSDSSNFWISYADLMAGLLFVFILLIGAIVSKSIILKSTLNETDHKLSSVEIRLQDREAELKQKEAELEKKERLLDEKNQKITLQGKDIKKSRDELSTKDAKIKEQTKQLTFKDSEIEKLNKLLLEANTQRDQLNGKIVIVQNLLEKSKVEQKKSKKLLDDYKDRVVILSNKLTDANKTVALKEKKMLALLNALDEKETNYNKIVENLQKQKAKIKNLTGIKVKVIAALRQELGDKISIDSKSGSLRLSSNILFDKGSSKLKDEAKGKLKEAFEEYIGALVTNPNIKPHLDKIIIEGHTDSDGGYLYNLDLSQKRAFAVMHYLLNLDFAKKQNIKPLIVASGRSYLDAIKVDGVEDKDASRRIEIKFRLKNEDAMHEIEKVLDAS</sequence>
<name>A0A1W1BKI8_9ZZZZ</name>
<dbReference type="AlphaFoldDB" id="A0A1W1BKI8"/>
<dbReference type="CDD" id="cd07185">
    <property type="entry name" value="OmpA_C-like"/>
    <property type="match status" value="1"/>
</dbReference>
<dbReference type="PROSITE" id="PS51123">
    <property type="entry name" value="OMPA_2"/>
    <property type="match status" value="1"/>
</dbReference>
<protein>
    <recommendedName>
        <fullName evidence="3">OmpA-like domain-containing protein</fullName>
    </recommendedName>
</protein>
<keyword evidence="2" id="KW-0472">Membrane</keyword>
<dbReference type="InterPro" id="IPR006665">
    <property type="entry name" value="OmpA-like"/>
</dbReference>
<dbReference type="Pfam" id="PF00691">
    <property type="entry name" value="OmpA"/>
    <property type="match status" value="1"/>
</dbReference>
<dbReference type="PANTHER" id="PTHR30329">
    <property type="entry name" value="STATOR ELEMENT OF FLAGELLAR MOTOR COMPLEX"/>
    <property type="match status" value="1"/>
</dbReference>
<dbReference type="InterPro" id="IPR050330">
    <property type="entry name" value="Bact_OuterMem_StrucFunc"/>
</dbReference>
<dbReference type="Gene3D" id="3.30.1330.60">
    <property type="entry name" value="OmpA-like domain"/>
    <property type="match status" value="1"/>
</dbReference>
<keyword evidence="1" id="KW-0175">Coiled coil</keyword>
<feature type="coiled-coil region" evidence="1">
    <location>
        <begin position="53"/>
        <end position="220"/>
    </location>
</feature>
<feature type="transmembrane region" description="Helical" evidence="2">
    <location>
        <begin position="14"/>
        <end position="36"/>
    </location>
</feature>
<evidence type="ECO:0000256" key="1">
    <source>
        <dbReference type="SAM" id="Coils"/>
    </source>
</evidence>
<evidence type="ECO:0000313" key="4">
    <source>
        <dbReference type="EMBL" id="SFV54050.1"/>
    </source>
</evidence>
<dbReference type="InterPro" id="IPR036737">
    <property type="entry name" value="OmpA-like_sf"/>
</dbReference>
<dbReference type="SUPFAM" id="SSF103088">
    <property type="entry name" value="OmpA-like"/>
    <property type="match status" value="1"/>
</dbReference>
<feature type="domain" description="OmpA-like" evidence="3">
    <location>
        <begin position="247"/>
        <end position="377"/>
    </location>
</feature>
<evidence type="ECO:0000259" key="3">
    <source>
        <dbReference type="PROSITE" id="PS51123"/>
    </source>
</evidence>
<evidence type="ECO:0000256" key="2">
    <source>
        <dbReference type="SAM" id="Phobius"/>
    </source>
</evidence>
<dbReference type="PANTHER" id="PTHR30329:SF21">
    <property type="entry name" value="LIPOPROTEIN YIAD-RELATED"/>
    <property type="match status" value="1"/>
</dbReference>
<organism evidence="4">
    <name type="scientific">hydrothermal vent metagenome</name>
    <dbReference type="NCBI Taxonomy" id="652676"/>
    <lineage>
        <taxon>unclassified sequences</taxon>
        <taxon>metagenomes</taxon>
        <taxon>ecological metagenomes</taxon>
    </lineage>
</organism>
<keyword evidence="2" id="KW-1133">Transmembrane helix</keyword>
<dbReference type="EMBL" id="FPHC01000031">
    <property type="protein sequence ID" value="SFV54050.1"/>
    <property type="molecule type" value="Genomic_DNA"/>
</dbReference>